<evidence type="ECO:0008006" key="5">
    <source>
        <dbReference type="Google" id="ProtNLM"/>
    </source>
</evidence>
<dbReference type="Proteomes" id="UP000242502">
    <property type="component" value="Unassembled WGS sequence"/>
</dbReference>
<dbReference type="InterPro" id="IPR036188">
    <property type="entry name" value="FAD/NAD-bd_sf"/>
</dbReference>
<name>A0A1D2QMQ5_9GAMM</name>
<sequence length="379" mass="42737">MTYTVIGGGIAGTAIAMLIARHKPVTVIDRLTEKMIRSSGAGFVLWPNGVKIIRSLFPEWKEGDIGTALTAVDTYKRTGELLSTKDLQATLEQSGYYPMVVNRAVLMGKLYDYIEQSHLPVNYVFSKDMDYQALLNQESDASVFLCSGINTEEQRYVEMPFYAGVYNFIGVSETFLPHASIGQEYLGDQVRAGYMPLPNNQLYFRYSLFLPSKTRFIDPKKILQEKFSTFPACVREHIDSLYNQNISVRPEMSVAAVPLMSCINRNYPVLGDALCPMTSGSGQGVSQALEDACLFYLLWNEYGLTPMMLRNYYNERLERREVIREAYLKVTQMMSLSEEDFINTWAEQALCKSSTLNNPILILPAKISEAIKCGTISFS</sequence>
<evidence type="ECO:0000256" key="2">
    <source>
        <dbReference type="ARBA" id="ARBA00023033"/>
    </source>
</evidence>
<dbReference type="AlphaFoldDB" id="A0A1D2QMQ5"/>
<comment type="caution">
    <text evidence="3">The sequence shown here is derived from an EMBL/GenBank/DDBJ whole genome shotgun (WGS) entry which is preliminary data.</text>
</comment>
<dbReference type="SUPFAM" id="SSF51905">
    <property type="entry name" value="FAD/NAD(P)-binding domain"/>
    <property type="match status" value="1"/>
</dbReference>
<dbReference type="Gene3D" id="3.30.9.30">
    <property type="match status" value="1"/>
</dbReference>
<dbReference type="STRING" id="62101.AB835_11865"/>
<keyword evidence="1" id="KW-0560">Oxidoreductase</keyword>
<evidence type="ECO:0000313" key="3">
    <source>
        <dbReference type="EMBL" id="ODS22847.1"/>
    </source>
</evidence>
<proteinExistence type="predicted"/>
<dbReference type="PANTHER" id="PTHR13789:SF309">
    <property type="entry name" value="PUTATIVE (AFU_ORTHOLOGUE AFUA_6G14510)-RELATED"/>
    <property type="match status" value="1"/>
</dbReference>
<gene>
    <name evidence="3" type="ORF">AB835_11865</name>
</gene>
<evidence type="ECO:0000313" key="4">
    <source>
        <dbReference type="Proteomes" id="UP000242502"/>
    </source>
</evidence>
<keyword evidence="2" id="KW-0503">Monooxygenase</keyword>
<dbReference type="InterPro" id="IPR050493">
    <property type="entry name" value="FAD-dep_Monooxygenase_BioMet"/>
</dbReference>
<reference evidence="3 4" key="1">
    <citation type="journal article" date="2016" name="Appl. Environ. Microbiol.">
        <title>Lack of Overt Genome Reduction in the Bryostatin-Producing Bryozoan Symbiont "Candidatus Endobugula sertula".</title>
        <authorList>
            <person name="Miller I.J."/>
            <person name="Vanee N."/>
            <person name="Fong S.S."/>
            <person name="Lim-Fong G.E."/>
            <person name="Kwan J.C."/>
        </authorList>
    </citation>
    <scope>NUCLEOTIDE SEQUENCE [LARGE SCALE GENOMIC DNA]</scope>
    <source>
        <strain evidence="3">AB1-4</strain>
    </source>
</reference>
<evidence type="ECO:0000256" key="1">
    <source>
        <dbReference type="ARBA" id="ARBA00023002"/>
    </source>
</evidence>
<protein>
    <recommendedName>
        <fullName evidence="5">FAD-binding domain-containing protein</fullName>
    </recommendedName>
</protein>
<organism evidence="3 4">
    <name type="scientific">Candidatus Endobugula sertula</name>
    <name type="common">Bugula neritina bacterial symbiont</name>
    <dbReference type="NCBI Taxonomy" id="62101"/>
    <lineage>
        <taxon>Bacteria</taxon>
        <taxon>Pseudomonadati</taxon>
        <taxon>Pseudomonadota</taxon>
        <taxon>Gammaproteobacteria</taxon>
        <taxon>Cellvibrionales</taxon>
        <taxon>Cellvibrionaceae</taxon>
        <taxon>Candidatus Endobugula</taxon>
    </lineage>
</organism>
<dbReference type="EMBL" id="MDLC01000049">
    <property type="protein sequence ID" value="ODS22847.1"/>
    <property type="molecule type" value="Genomic_DNA"/>
</dbReference>
<dbReference type="PANTHER" id="PTHR13789">
    <property type="entry name" value="MONOOXYGENASE"/>
    <property type="match status" value="1"/>
</dbReference>
<accession>A0A1D2QMQ5</accession>
<dbReference type="GO" id="GO:0004497">
    <property type="term" value="F:monooxygenase activity"/>
    <property type="evidence" value="ECO:0007669"/>
    <property type="project" value="UniProtKB-KW"/>
</dbReference>
<dbReference type="Gene3D" id="3.50.50.60">
    <property type="entry name" value="FAD/NAD(P)-binding domain"/>
    <property type="match status" value="2"/>
</dbReference>